<gene>
    <name evidence="14 18" type="primary">murC</name>
    <name evidence="18" type="ORF">RIF23_03705</name>
</gene>
<comment type="subcellular location">
    <subcellularLocation>
        <location evidence="1 14">Cytoplasm</location>
    </subcellularLocation>
</comment>
<keyword evidence="12 14" id="KW-0961">Cell wall biogenesis/degradation</keyword>
<keyword evidence="4 14" id="KW-0963">Cytoplasm</keyword>
<keyword evidence="5 14" id="KW-0436">Ligase</keyword>
<dbReference type="Gene3D" id="3.40.1190.10">
    <property type="entry name" value="Mur-like, catalytic domain"/>
    <property type="match status" value="1"/>
</dbReference>
<comment type="catalytic activity">
    <reaction evidence="13 14">
        <text>UDP-N-acetyl-alpha-D-muramate + L-alanine + ATP = UDP-N-acetyl-alpha-D-muramoyl-L-alanine + ADP + phosphate + H(+)</text>
        <dbReference type="Rhea" id="RHEA:23372"/>
        <dbReference type="ChEBI" id="CHEBI:15378"/>
        <dbReference type="ChEBI" id="CHEBI:30616"/>
        <dbReference type="ChEBI" id="CHEBI:43474"/>
        <dbReference type="ChEBI" id="CHEBI:57972"/>
        <dbReference type="ChEBI" id="CHEBI:70757"/>
        <dbReference type="ChEBI" id="CHEBI:83898"/>
        <dbReference type="ChEBI" id="CHEBI:456216"/>
        <dbReference type="EC" id="6.3.2.8"/>
    </reaction>
</comment>
<dbReference type="SUPFAM" id="SSF53623">
    <property type="entry name" value="MurD-like peptide ligases, catalytic domain"/>
    <property type="match status" value="1"/>
</dbReference>
<feature type="domain" description="Mur ligase N-terminal catalytic" evidence="15">
    <location>
        <begin position="18"/>
        <end position="116"/>
    </location>
</feature>
<evidence type="ECO:0000256" key="13">
    <source>
        <dbReference type="ARBA" id="ARBA00047833"/>
    </source>
</evidence>
<dbReference type="RefSeq" id="WP_310910871.1">
    <property type="nucleotide sequence ID" value="NZ_JAVLVT010000001.1"/>
</dbReference>
<dbReference type="InterPro" id="IPR036615">
    <property type="entry name" value="Mur_ligase_C_dom_sf"/>
</dbReference>
<evidence type="ECO:0000256" key="8">
    <source>
        <dbReference type="ARBA" id="ARBA00022840"/>
    </source>
</evidence>
<evidence type="ECO:0000313" key="19">
    <source>
        <dbReference type="Proteomes" id="UP001250214"/>
    </source>
</evidence>
<dbReference type="InterPro" id="IPR013221">
    <property type="entry name" value="Mur_ligase_cen"/>
</dbReference>
<evidence type="ECO:0000256" key="5">
    <source>
        <dbReference type="ARBA" id="ARBA00022598"/>
    </source>
</evidence>
<sequence>MSLVQATPVVPLAHMKRVHFIGIGGAGMSGIARVLLQRGVGVSGSDAVDSAVLTELSELGAQVHVGHAETNVSTAGADTVVVSSAVRDDNPELCWSRAAGIRVLPRASVLGSLLLDRRGVAVAGTHGKTTTTSMLTSALQHLGADPGYVIGGSLVSNGIGADAGAGDLMLVEADESDGSFLMLDPAIAVVTNVEADHMDNYATLDEIHASFASFADRVGHGLIACADDPGARKVAEHARMRGVDVRTFGTAAEADYRLADISAEGFATTCTITFPHDQPAPEQQSLRCRVELPGRHNIRNAAATIAVLHMLGYAPQDARDAVATFRGTARRFEPKGTVAGVRVYDSYAHHPTEVAADLRAARSALQSVSDATGSAPGRIVAAFQPHLFSRTRIFASEFAAALSQADEIAVLPIYPARESPQPGVTAHLISDEIDSGRVHTLDSADWETVATRLVEQTRPRSGDIVVTMGAGDVTHLGPQIVSVLERRGMERGNGD</sequence>
<dbReference type="NCBIfam" id="TIGR01082">
    <property type="entry name" value="murC"/>
    <property type="match status" value="1"/>
</dbReference>
<proteinExistence type="inferred from homology"/>
<accession>A0ABU2H263</accession>
<dbReference type="Pfam" id="PF01225">
    <property type="entry name" value="Mur_ligase"/>
    <property type="match status" value="1"/>
</dbReference>
<comment type="caution">
    <text evidence="18">The sequence shown here is derived from an EMBL/GenBank/DDBJ whole genome shotgun (WGS) entry which is preliminary data.</text>
</comment>
<dbReference type="GO" id="GO:0008763">
    <property type="term" value="F:UDP-N-acetylmuramate-L-alanine ligase activity"/>
    <property type="evidence" value="ECO:0007669"/>
    <property type="project" value="UniProtKB-EC"/>
</dbReference>
<dbReference type="InterPro" id="IPR036565">
    <property type="entry name" value="Mur-like_cat_sf"/>
</dbReference>
<dbReference type="Proteomes" id="UP001250214">
    <property type="component" value="Unassembled WGS sequence"/>
</dbReference>
<keyword evidence="19" id="KW-1185">Reference proteome</keyword>
<organism evidence="18 19">
    <name type="scientific">Lipingzhangella rawalii</name>
    <dbReference type="NCBI Taxonomy" id="2055835"/>
    <lineage>
        <taxon>Bacteria</taxon>
        <taxon>Bacillati</taxon>
        <taxon>Actinomycetota</taxon>
        <taxon>Actinomycetes</taxon>
        <taxon>Streptosporangiales</taxon>
        <taxon>Nocardiopsidaceae</taxon>
        <taxon>Lipingzhangella</taxon>
    </lineage>
</organism>
<comment type="pathway">
    <text evidence="2 14">Cell wall biogenesis; peptidoglycan biosynthesis.</text>
</comment>
<dbReference type="SUPFAM" id="SSF51984">
    <property type="entry name" value="MurCD N-terminal domain"/>
    <property type="match status" value="1"/>
</dbReference>
<evidence type="ECO:0000256" key="3">
    <source>
        <dbReference type="ARBA" id="ARBA00012211"/>
    </source>
</evidence>
<keyword evidence="7 14" id="KW-0547">Nucleotide-binding</keyword>
<comment type="function">
    <text evidence="14">Cell wall formation.</text>
</comment>
<name>A0ABU2H263_9ACTN</name>
<evidence type="ECO:0000259" key="16">
    <source>
        <dbReference type="Pfam" id="PF02875"/>
    </source>
</evidence>
<dbReference type="PANTHER" id="PTHR43445">
    <property type="entry name" value="UDP-N-ACETYLMURAMATE--L-ALANINE LIGASE-RELATED"/>
    <property type="match status" value="1"/>
</dbReference>
<dbReference type="EC" id="6.3.2.8" evidence="3 14"/>
<keyword evidence="8 14" id="KW-0067">ATP-binding</keyword>
<feature type="binding site" evidence="14">
    <location>
        <begin position="124"/>
        <end position="130"/>
    </location>
    <ligand>
        <name>ATP</name>
        <dbReference type="ChEBI" id="CHEBI:30616"/>
    </ligand>
</feature>
<dbReference type="SUPFAM" id="SSF53244">
    <property type="entry name" value="MurD-like peptide ligases, peptide-binding domain"/>
    <property type="match status" value="1"/>
</dbReference>
<evidence type="ECO:0000256" key="2">
    <source>
        <dbReference type="ARBA" id="ARBA00004752"/>
    </source>
</evidence>
<evidence type="ECO:0000256" key="7">
    <source>
        <dbReference type="ARBA" id="ARBA00022741"/>
    </source>
</evidence>
<keyword evidence="10 14" id="KW-0573">Peptidoglycan synthesis</keyword>
<evidence type="ECO:0000256" key="1">
    <source>
        <dbReference type="ARBA" id="ARBA00004496"/>
    </source>
</evidence>
<evidence type="ECO:0000256" key="9">
    <source>
        <dbReference type="ARBA" id="ARBA00022960"/>
    </source>
</evidence>
<evidence type="ECO:0000313" key="18">
    <source>
        <dbReference type="EMBL" id="MDS1269397.1"/>
    </source>
</evidence>
<dbReference type="InterPro" id="IPR005758">
    <property type="entry name" value="UDP-N-AcMur_Ala_ligase_MurC"/>
</dbReference>
<evidence type="ECO:0000256" key="4">
    <source>
        <dbReference type="ARBA" id="ARBA00022490"/>
    </source>
</evidence>
<feature type="domain" description="Mur ligase central" evidence="17">
    <location>
        <begin position="122"/>
        <end position="307"/>
    </location>
</feature>
<dbReference type="InterPro" id="IPR050061">
    <property type="entry name" value="MurCDEF_pg_biosynth"/>
</dbReference>
<evidence type="ECO:0000256" key="6">
    <source>
        <dbReference type="ARBA" id="ARBA00022618"/>
    </source>
</evidence>
<evidence type="ECO:0000259" key="17">
    <source>
        <dbReference type="Pfam" id="PF08245"/>
    </source>
</evidence>
<dbReference type="EMBL" id="JAVLVT010000001">
    <property type="protein sequence ID" value="MDS1269397.1"/>
    <property type="molecule type" value="Genomic_DNA"/>
</dbReference>
<keyword evidence="11 14" id="KW-0131">Cell cycle</keyword>
<comment type="similarity">
    <text evidence="14">Belongs to the MurCDEF family.</text>
</comment>
<dbReference type="PANTHER" id="PTHR43445:SF3">
    <property type="entry name" value="UDP-N-ACETYLMURAMATE--L-ALANINE LIGASE"/>
    <property type="match status" value="1"/>
</dbReference>
<dbReference type="InterPro" id="IPR004101">
    <property type="entry name" value="Mur_ligase_C"/>
</dbReference>
<evidence type="ECO:0000259" key="15">
    <source>
        <dbReference type="Pfam" id="PF01225"/>
    </source>
</evidence>
<dbReference type="HAMAP" id="MF_00046">
    <property type="entry name" value="MurC"/>
    <property type="match status" value="1"/>
</dbReference>
<evidence type="ECO:0000256" key="14">
    <source>
        <dbReference type="HAMAP-Rule" id="MF_00046"/>
    </source>
</evidence>
<dbReference type="Gene3D" id="3.90.190.20">
    <property type="entry name" value="Mur ligase, C-terminal domain"/>
    <property type="match status" value="1"/>
</dbReference>
<protein>
    <recommendedName>
        <fullName evidence="3 14">UDP-N-acetylmuramate--L-alanine ligase</fullName>
        <ecNumber evidence="3 14">6.3.2.8</ecNumber>
    </recommendedName>
    <alternativeName>
        <fullName evidence="14">UDP-N-acetylmuramoyl-L-alanine synthetase</fullName>
    </alternativeName>
</protein>
<feature type="domain" description="Mur ligase C-terminal" evidence="16">
    <location>
        <begin position="330"/>
        <end position="471"/>
    </location>
</feature>
<reference evidence="19" key="1">
    <citation type="submission" date="2023-07" db="EMBL/GenBank/DDBJ databases">
        <title>Novel species in the genus Lipingzhangella isolated from Sambhar Salt Lake.</title>
        <authorList>
            <person name="Jiya N."/>
            <person name="Kajale S."/>
            <person name="Sharma A."/>
        </authorList>
    </citation>
    <scope>NUCLEOTIDE SEQUENCE [LARGE SCALE GENOMIC DNA]</scope>
    <source>
        <strain evidence="19">LS1_29</strain>
    </source>
</reference>
<evidence type="ECO:0000256" key="12">
    <source>
        <dbReference type="ARBA" id="ARBA00023316"/>
    </source>
</evidence>
<evidence type="ECO:0000256" key="10">
    <source>
        <dbReference type="ARBA" id="ARBA00022984"/>
    </source>
</evidence>
<keyword evidence="9 14" id="KW-0133">Cell shape</keyword>
<keyword evidence="6 14" id="KW-0132">Cell division</keyword>
<evidence type="ECO:0000256" key="11">
    <source>
        <dbReference type="ARBA" id="ARBA00023306"/>
    </source>
</evidence>
<dbReference type="Pfam" id="PF02875">
    <property type="entry name" value="Mur_ligase_C"/>
    <property type="match status" value="1"/>
</dbReference>
<dbReference type="InterPro" id="IPR000713">
    <property type="entry name" value="Mur_ligase_N"/>
</dbReference>
<dbReference type="Gene3D" id="3.40.50.720">
    <property type="entry name" value="NAD(P)-binding Rossmann-like Domain"/>
    <property type="match status" value="1"/>
</dbReference>
<dbReference type="Pfam" id="PF08245">
    <property type="entry name" value="Mur_ligase_M"/>
    <property type="match status" value="1"/>
</dbReference>